<organism evidence="7 8">
    <name type="scientific">Senna tora</name>
    <dbReference type="NCBI Taxonomy" id="362788"/>
    <lineage>
        <taxon>Eukaryota</taxon>
        <taxon>Viridiplantae</taxon>
        <taxon>Streptophyta</taxon>
        <taxon>Embryophyta</taxon>
        <taxon>Tracheophyta</taxon>
        <taxon>Spermatophyta</taxon>
        <taxon>Magnoliopsida</taxon>
        <taxon>eudicotyledons</taxon>
        <taxon>Gunneridae</taxon>
        <taxon>Pentapetalae</taxon>
        <taxon>rosids</taxon>
        <taxon>fabids</taxon>
        <taxon>Fabales</taxon>
        <taxon>Fabaceae</taxon>
        <taxon>Caesalpinioideae</taxon>
        <taxon>Cassia clade</taxon>
        <taxon>Senna</taxon>
    </lineage>
</organism>
<dbReference type="GO" id="GO:2000001">
    <property type="term" value="P:regulation of DNA damage checkpoint"/>
    <property type="evidence" value="ECO:0007669"/>
    <property type="project" value="TreeGrafter"/>
</dbReference>
<evidence type="ECO:0000256" key="1">
    <source>
        <dbReference type="ARBA" id="ARBA00005434"/>
    </source>
</evidence>
<keyword evidence="5" id="KW-0238">DNA-binding</keyword>
<dbReference type="Gene3D" id="2.130.10.10">
    <property type="entry name" value="YVTN repeat-like/Quinoprotein amine dehydrogenase"/>
    <property type="match status" value="1"/>
</dbReference>
<dbReference type="InterPro" id="IPR001680">
    <property type="entry name" value="WD40_rpt"/>
</dbReference>
<dbReference type="GO" id="GO:0006974">
    <property type="term" value="P:DNA damage response"/>
    <property type="evidence" value="ECO:0007669"/>
    <property type="project" value="UniProtKB-KW"/>
</dbReference>
<evidence type="ECO:0000256" key="4">
    <source>
        <dbReference type="ARBA" id="ARBA00022763"/>
    </source>
</evidence>
<dbReference type="PANTHER" id="PTHR14773">
    <property type="entry name" value="WD REPEAT-CONTAINING PROTEIN 76"/>
    <property type="match status" value="1"/>
</dbReference>
<gene>
    <name evidence="7" type="ORF">G2W53_038657</name>
</gene>
<keyword evidence="3" id="KW-0677">Repeat</keyword>
<comment type="caution">
    <text evidence="7">The sequence shown here is derived from an EMBL/GenBank/DDBJ whole genome shotgun (WGS) entry which is preliminary data.</text>
</comment>
<evidence type="ECO:0000256" key="2">
    <source>
        <dbReference type="ARBA" id="ARBA00022574"/>
    </source>
</evidence>
<dbReference type="EMBL" id="JAAIUW010000012">
    <property type="protein sequence ID" value="KAF7806496.1"/>
    <property type="molecule type" value="Genomic_DNA"/>
</dbReference>
<dbReference type="InterPro" id="IPR050853">
    <property type="entry name" value="WD_repeat_DNA-damage-binding"/>
</dbReference>
<protein>
    <submittedName>
        <fullName evidence="7">WD repeat-containing protein 76</fullName>
    </submittedName>
</protein>
<reference evidence="7" key="1">
    <citation type="submission" date="2020-09" db="EMBL/GenBank/DDBJ databases">
        <title>Genome-Enabled Discovery of Anthraquinone Biosynthesis in Senna tora.</title>
        <authorList>
            <person name="Kang S.-H."/>
            <person name="Pandey R.P."/>
            <person name="Lee C.-M."/>
            <person name="Sim J.-S."/>
            <person name="Jeong J.-T."/>
            <person name="Choi B.-S."/>
            <person name="Jung M."/>
            <person name="Ginzburg D."/>
            <person name="Zhao K."/>
            <person name="Won S.Y."/>
            <person name="Oh T.-J."/>
            <person name="Yu Y."/>
            <person name="Kim N.-H."/>
            <person name="Lee O.R."/>
            <person name="Lee T.-H."/>
            <person name="Bashyal P."/>
            <person name="Kim T.-S."/>
            <person name="Lee W.-H."/>
            <person name="Kawkins C."/>
            <person name="Kim C.-K."/>
            <person name="Kim J.S."/>
            <person name="Ahn B.O."/>
            <person name="Rhee S.Y."/>
            <person name="Sohng J.K."/>
        </authorList>
    </citation>
    <scope>NUCLEOTIDE SEQUENCE</scope>
    <source>
        <tissue evidence="7">Leaf</tissue>
    </source>
</reference>
<keyword evidence="4" id="KW-0227">DNA damage</keyword>
<evidence type="ECO:0000313" key="8">
    <source>
        <dbReference type="Proteomes" id="UP000634136"/>
    </source>
</evidence>
<comment type="similarity">
    <text evidence="1">Belongs to the WD repeat DDB2/WDR76 family.</text>
</comment>
<accession>A0A834W5E3</accession>
<feature type="repeat" description="WD" evidence="6">
    <location>
        <begin position="352"/>
        <end position="394"/>
    </location>
</feature>
<dbReference type="Proteomes" id="UP000634136">
    <property type="component" value="Unassembled WGS sequence"/>
</dbReference>
<evidence type="ECO:0000256" key="3">
    <source>
        <dbReference type="ARBA" id="ARBA00022737"/>
    </source>
</evidence>
<dbReference type="AlphaFoldDB" id="A0A834W5E3"/>
<dbReference type="PROSITE" id="PS00678">
    <property type="entry name" value="WD_REPEATS_1"/>
    <property type="match status" value="1"/>
</dbReference>
<dbReference type="GO" id="GO:0003677">
    <property type="term" value="F:DNA binding"/>
    <property type="evidence" value="ECO:0007669"/>
    <property type="project" value="UniProtKB-KW"/>
</dbReference>
<dbReference type="InterPro" id="IPR015943">
    <property type="entry name" value="WD40/YVTN_repeat-like_dom_sf"/>
</dbReference>
<dbReference type="OrthoDB" id="9890280at2759"/>
<sequence>MAPQKLNEYERKRLENIRRNDEMMAALKIHSKASEVSAAAKRSRVGTKSYTVKSEKKPKTETPVVIRRSLRTRGMPPDSEGLNDSVLESANVVEIDHSAEVLGPLAMSDAYSGDGSTRSFVEAIVGLAKKEESVGGSCDVEREEDEKVCGSLKLESLTLDSENIARVVLGRITIARIFPSSSAKMIVAGNKYGNIGFWDFDCSKNEGSEIHLYSPHPAPISGILVQRHCLSKNKIEWQKNSNSNHCQLISLLYDMLKLKTAHSATDIGRVLPDRSRLYSPSNSIGKIYTSCYEGFVRLMDAEKEVFDLVYRCDKAIYSLSQPENDANCLYFGKDRGGLAIWDIRMSKCSSQLVLHEERINTIDFNSKSPHIMATSSSDGTACTWDLRYNKKDKLKALRTFTHRRAVHSAYFSPSGCSLATTSADNTIGIYSGANWENASSIYHYNQTGRWLSSFRAIWGWDDSYVFVGNMKRGVDVVSPVDKRIIKTLQSPHISAIPCRFDAHPCEMPLVEALEELLKLHRPTHLVMNSEISTPMSNPRVDCVDLEQQSMRLTILRGHGLDRLLWKTSQRSS</sequence>
<dbReference type="InterPro" id="IPR036322">
    <property type="entry name" value="WD40_repeat_dom_sf"/>
</dbReference>
<proteinExistence type="inferred from homology"/>
<dbReference type="PROSITE" id="PS50082">
    <property type="entry name" value="WD_REPEATS_2"/>
    <property type="match status" value="1"/>
</dbReference>
<evidence type="ECO:0000256" key="5">
    <source>
        <dbReference type="ARBA" id="ARBA00023125"/>
    </source>
</evidence>
<dbReference type="InterPro" id="IPR019775">
    <property type="entry name" value="WD40_repeat_CS"/>
</dbReference>
<evidence type="ECO:0000313" key="7">
    <source>
        <dbReference type="EMBL" id="KAF7806496.1"/>
    </source>
</evidence>
<dbReference type="Pfam" id="PF00400">
    <property type="entry name" value="WD40"/>
    <property type="match status" value="2"/>
</dbReference>
<dbReference type="PANTHER" id="PTHR14773:SF0">
    <property type="entry name" value="WD REPEAT-CONTAINING PROTEIN 76"/>
    <property type="match status" value="1"/>
</dbReference>
<evidence type="ECO:0000256" key="6">
    <source>
        <dbReference type="PROSITE-ProRule" id="PRU00221"/>
    </source>
</evidence>
<dbReference type="GO" id="GO:0005634">
    <property type="term" value="C:nucleus"/>
    <property type="evidence" value="ECO:0007669"/>
    <property type="project" value="TreeGrafter"/>
</dbReference>
<dbReference type="SMART" id="SM00320">
    <property type="entry name" value="WD40"/>
    <property type="match status" value="2"/>
</dbReference>
<keyword evidence="8" id="KW-1185">Reference proteome</keyword>
<dbReference type="SUPFAM" id="SSF50978">
    <property type="entry name" value="WD40 repeat-like"/>
    <property type="match status" value="1"/>
</dbReference>
<keyword evidence="2 6" id="KW-0853">WD repeat</keyword>
<name>A0A834W5E3_9FABA</name>